<evidence type="ECO:0000256" key="1">
    <source>
        <dbReference type="SAM" id="MobiDB-lite"/>
    </source>
</evidence>
<feature type="region of interest" description="Disordered" evidence="1">
    <location>
        <begin position="51"/>
        <end position="98"/>
    </location>
</feature>
<evidence type="ECO:0000313" key="2">
    <source>
        <dbReference type="EMBL" id="ETP27622.1"/>
    </source>
</evidence>
<dbReference type="OrthoDB" id="6780107at2759"/>
<gene>
    <name evidence="2" type="ORF">F442_23101</name>
</gene>
<dbReference type="AlphaFoldDB" id="W2XYM3"/>
<reference evidence="2 3" key="1">
    <citation type="submission" date="2013-11" db="EMBL/GenBank/DDBJ databases">
        <title>The Genome Sequence of Phytophthora parasitica P10297.</title>
        <authorList>
            <consortium name="The Broad Institute Genomics Platform"/>
            <person name="Russ C."/>
            <person name="Tyler B."/>
            <person name="Panabieres F."/>
            <person name="Shan W."/>
            <person name="Tripathy S."/>
            <person name="Grunwald N."/>
            <person name="Machado M."/>
            <person name="Johnson C.S."/>
            <person name="Walker B."/>
            <person name="Young S.K."/>
            <person name="Zeng Q."/>
            <person name="Gargeya S."/>
            <person name="Fitzgerald M."/>
            <person name="Haas B."/>
            <person name="Abouelleil A."/>
            <person name="Allen A.W."/>
            <person name="Alvarado L."/>
            <person name="Arachchi H.M."/>
            <person name="Berlin A.M."/>
            <person name="Chapman S.B."/>
            <person name="Gainer-Dewar J."/>
            <person name="Goldberg J."/>
            <person name="Griggs A."/>
            <person name="Gujja S."/>
            <person name="Hansen M."/>
            <person name="Howarth C."/>
            <person name="Imamovic A."/>
            <person name="Ireland A."/>
            <person name="Larimer J."/>
            <person name="McCowan C."/>
            <person name="Murphy C."/>
            <person name="Pearson M."/>
            <person name="Poon T.W."/>
            <person name="Priest M."/>
            <person name="Roberts A."/>
            <person name="Saif S."/>
            <person name="Shea T."/>
            <person name="Sisk P."/>
            <person name="Sykes S."/>
            <person name="Wortman J."/>
            <person name="Nusbaum C."/>
            <person name="Birren B."/>
        </authorList>
    </citation>
    <scope>NUCLEOTIDE SEQUENCE [LARGE SCALE GENOMIC DNA]</scope>
    <source>
        <strain evidence="2 3">P10297</strain>
    </source>
</reference>
<dbReference type="EMBL" id="ANIY01005656">
    <property type="protein sequence ID" value="ETP27622.1"/>
    <property type="molecule type" value="Genomic_DNA"/>
</dbReference>
<proteinExistence type="predicted"/>
<dbReference type="Proteomes" id="UP000018948">
    <property type="component" value="Unassembled WGS sequence"/>
</dbReference>
<sequence>MEQLSLSESTQVVPTPVEVADVIPLQRDESLDTAMVPYDLTHPMITRSRVRHIDETADPEEAITRKKQAIDAPSSTGTKRQKMTQERPRPSGNIVESG</sequence>
<evidence type="ECO:0000313" key="3">
    <source>
        <dbReference type="Proteomes" id="UP000018948"/>
    </source>
</evidence>
<accession>W2XYM3</accession>
<organism evidence="2 3">
    <name type="scientific">Phytophthora nicotianae P10297</name>
    <dbReference type="NCBI Taxonomy" id="1317064"/>
    <lineage>
        <taxon>Eukaryota</taxon>
        <taxon>Sar</taxon>
        <taxon>Stramenopiles</taxon>
        <taxon>Oomycota</taxon>
        <taxon>Peronosporomycetes</taxon>
        <taxon>Peronosporales</taxon>
        <taxon>Peronosporaceae</taxon>
        <taxon>Phytophthora</taxon>
    </lineage>
</organism>
<name>W2XYM3_PHYNI</name>
<comment type="caution">
    <text evidence="2">The sequence shown here is derived from an EMBL/GenBank/DDBJ whole genome shotgun (WGS) entry which is preliminary data.</text>
</comment>
<protein>
    <submittedName>
        <fullName evidence="2">Uncharacterized protein</fullName>
    </submittedName>
</protein>